<evidence type="ECO:0000313" key="5">
    <source>
        <dbReference type="Proteomes" id="UP001515480"/>
    </source>
</evidence>
<dbReference type="EMBL" id="JBGBPQ010000009">
    <property type="protein sequence ID" value="KAL1519704.1"/>
    <property type="molecule type" value="Genomic_DNA"/>
</dbReference>
<organism evidence="4 5">
    <name type="scientific">Prymnesium parvum</name>
    <name type="common">Toxic golden alga</name>
    <dbReference type="NCBI Taxonomy" id="97485"/>
    <lineage>
        <taxon>Eukaryota</taxon>
        <taxon>Haptista</taxon>
        <taxon>Haptophyta</taxon>
        <taxon>Prymnesiophyceae</taxon>
        <taxon>Prymnesiales</taxon>
        <taxon>Prymnesiaceae</taxon>
        <taxon>Prymnesium</taxon>
    </lineage>
</organism>
<dbReference type="SUPFAM" id="SSF51045">
    <property type="entry name" value="WW domain"/>
    <property type="match status" value="1"/>
</dbReference>
<feature type="region of interest" description="Disordered" evidence="1">
    <location>
        <begin position="63"/>
        <end position="115"/>
    </location>
</feature>
<dbReference type="PROSITE" id="PS01159">
    <property type="entry name" value="WW_DOMAIN_1"/>
    <property type="match status" value="1"/>
</dbReference>
<accession>A0AB34JD95</accession>
<dbReference type="CDD" id="cd00201">
    <property type="entry name" value="WW"/>
    <property type="match status" value="1"/>
</dbReference>
<dbReference type="PANTHER" id="PTHR23122">
    <property type="entry name" value="MEMBRANE-ASSOCIATED GUANYLATE KINASE MAGUK"/>
    <property type="match status" value="1"/>
</dbReference>
<dbReference type="AlphaFoldDB" id="A0AB34JD95"/>
<dbReference type="PROSITE" id="PS50106">
    <property type="entry name" value="PDZ"/>
    <property type="match status" value="1"/>
</dbReference>
<dbReference type="Pfam" id="PF00595">
    <property type="entry name" value="PDZ"/>
    <property type="match status" value="1"/>
</dbReference>
<feature type="domain" description="PDZ" evidence="3">
    <location>
        <begin position="134"/>
        <end position="217"/>
    </location>
</feature>
<dbReference type="SUPFAM" id="SSF50156">
    <property type="entry name" value="PDZ domain-like"/>
    <property type="match status" value="1"/>
</dbReference>
<dbReference type="InterPro" id="IPR001478">
    <property type="entry name" value="PDZ"/>
</dbReference>
<dbReference type="PROSITE" id="PS50020">
    <property type="entry name" value="WW_DOMAIN_2"/>
    <property type="match status" value="1"/>
</dbReference>
<dbReference type="Pfam" id="PF00397">
    <property type="entry name" value="WW"/>
    <property type="match status" value="1"/>
</dbReference>
<feature type="region of interest" description="Disordered" evidence="1">
    <location>
        <begin position="217"/>
        <end position="274"/>
    </location>
</feature>
<feature type="compositionally biased region" description="Basic residues" evidence="1">
    <location>
        <begin position="88"/>
        <end position="99"/>
    </location>
</feature>
<feature type="compositionally biased region" description="Low complexity" evidence="1">
    <location>
        <begin position="391"/>
        <end position="409"/>
    </location>
</feature>
<dbReference type="InterPro" id="IPR036020">
    <property type="entry name" value="WW_dom_sf"/>
</dbReference>
<feature type="region of interest" description="Disordered" evidence="1">
    <location>
        <begin position="376"/>
        <end position="417"/>
    </location>
</feature>
<evidence type="ECO:0000259" key="2">
    <source>
        <dbReference type="PROSITE" id="PS50020"/>
    </source>
</evidence>
<comment type="caution">
    <text evidence="4">The sequence shown here is derived from an EMBL/GenBank/DDBJ whole genome shotgun (WGS) entry which is preliminary data.</text>
</comment>
<dbReference type="CDD" id="cd00136">
    <property type="entry name" value="PDZ_canonical"/>
    <property type="match status" value="1"/>
</dbReference>
<dbReference type="Gene3D" id="2.20.70.10">
    <property type="match status" value="1"/>
</dbReference>
<dbReference type="Proteomes" id="UP001515480">
    <property type="component" value="Unassembled WGS sequence"/>
</dbReference>
<feature type="compositionally biased region" description="Low complexity" evidence="1">
    <location>
        <begin position="249"/>
        <end position="258"/>
    </location>
</feature>
<dbReference type="SMART" id="SM00228">
    <property type="entry name" value="PDZ"/>
    <property type="match status" value="1"/>
</dbReference>
<sequence length="456" mass="49177">MDASSSGGPGPIMRASSRSQLRHQSSKPYVRIKGASQEELPHEAGSGLTNYVADMQLSFDEGMGARQEAGAKDAVPSAALSERGSTSSRRRSSLGKKKSRADEEMELVEGDGTSRRSLGRALSSLRQAKPTVKEVDIWKEDKEAVLGMTLQLPVDESLQGVVVAEIHPGCVVARSKKLRVGDVIHAVNGQPVGSPKHCAQLLREAKGVIQLSVSRVNAKPREPELSPEAAQPQADTASKDEQAARRSSKSFLPKSLPSLHRKSKLGAREEEEPATHTTVVVSCSQLILESKKIIGSHAGLDAQLDALYKTLKAKEMSSQAALQNLIQLVGQTTVEQAGLVIANLHSGTLPGGWVEYFDKETGRCYYYNVHTKTTTWYKPRKDKPPPPMPLAGPSTRRSTQRSPRSSLSRDSGTNTEHGVAEAISAMQTKKKMVETVQLECSLAPWNGAHGLVSVSL</sequence>
<dbReference type="Gene3D" id="2.30.42.10">
    <property type="match status" value="1"/>
</dbReference>
<dbReference type="InterPro" id="IPR001202">
    <property type="entry name" value="WW_dom"/>
</dbReference>
<evidence type="ECO:0000313" key="4">
    <source>
        <dbReference type="EMBL" id="KAL1519704.1"/>
    </source>
</evidence>
<evidence type="ECO:0000256" key="1">
    <source>
        <dbReference type="SAM" id="MobiDB-lite"/>
    </source>
</evidence>
<feature type="domain" description="WW" evidence="2">
    <location>
        <begin position="347"/>
        <end position="381"/>
    </location>
</feature>
<proteinExistence type="predicted"/>
<name>A0AB34JD95_PRYPA</name>
<gene>
    <name evidence="4" type="ORF">AB1Y20_023214</name>
</gene>
<dbReference type="InterPro" id="IPR036034">
    <property type="entry name" value="PDZ_sf"/>
</dbReference>
<feature type="region of interest" description="Disordered" evidence="1">
    <location>
        <begin position="1"/>
        <end position="47"/>
    </location>
</feature>
<dbReference type="InterPro" id="IPR050716">
    <property type="entry name" value="MAGUK"/>
</dbReference>
<reference evidence="4 5" key="1">
    <citation type="journal article" date="2024" name="Science">
        <title>Giant polyketide synthase enzymes in the biosynthesis of giant marine polyether toxins.</title>
        <authorList>
            <person name="Fallon T.R."/>
            <person name="Shende V.V."/>
            <person name="Wierzbicki I.H."/>
            <person name="Pendleton A.L."/>
            <person name="Watervoot N.F."/>
            <person name="Auber R.P."/>
            <person name="Gonzalez D.J."/>
            <person name="Wisecaver J.H."/>
            <person name="Moore B.S."/>
        </authorList>
    </citation>
    <scope>NUCLEOTIDE SEQUENCE [LARGE SCALE GENOMIC DNA]</scope>
    <source>
        <strain evidence="4 5">12B1</strain>
    </source>
</reference>
<keyword evidence="5" id="KW-1185">Reference proteome</keyword>
<evidence type="ECO:0000259" key="3">
    <source>
        <dbReference type="PROSITE" id="PS50106"/>
    </source>
</evidence>
<dbReference type="SMART" id="SM00456">
    <property type="entry name" value="WW"/>
    <property type="match status" value="1"/>
</dbReference>
<protein>
    <submittedName>
        <fullName evidence="4">Uncharacterized protein</fullName>
    </submittedName>
</protein>